<feature type="domain" description="Casparian strip membrane protein" evidence="8">
    <location>
        <begin position="37"/>
        <end position="182"/>
    </location>
</feature>
<keyword evidence="4" id="KW-0812">Transmembrane</keyword>
<evidence type="ECO:0000256" key="6">
    <source>
        <dbReference type="ARBA" id="ARBA00023136"/>
    </source>
</evidence>
<dbReference type="Proteomes" id="UP001054889">
    <property type="component" value="Unassembled WGS sequence"/>
</dbReference>
<keyword evidence="5" id="KW-1133">Transmembrane helix</keyword>
<dbReference type="InterPro" id="IPR006702">
    <property type="entry name" value="CASP_dom"/>
</dbReference>
<evidence type="ECO:0000256" key="4">
    <source>
        <dbReference type="ARBA" id="ARBA00022692"/>
    </source>
</evidence>
<gene>
    <name evidence="9" type="primary">gb23559</name>
    <name evidence="9" type="ORF">PR202_gb23559</name>
</gene>
<comment type="subcellular location">
    <subcellularLocation>
        <location evidence="1 7">Cell membrane</location>
        <topology evidence="1 7">Multi-pass membrane protein</topology>
    </subcellularLocation>
</comment>
<protein>
    <recommendedName>
        <fullName evidence="7">CASP-like protein</fullName>
    </recommendedName>
</protein>
<name>A0AAV5FGK6_ELECO</name>
<keyword evidence="10" id="KW-1185">Reference proteome</keyword>
<dbReference type="GO" id="GO:0005886">
    <property type="term" value="C:plasma membrane"/>
    <property type="evidence" value="ECO:0007669"/>
    <property type="project" value="UniProtKB-SubCell"/>
</dbReference>
<comment type="similarity">
    <text evidence="2 7">Belongs to the Casparian strip membrane proteins (CASP) family.</text>
</comment>
<sequence length="212" mass="22540">MMFPNDERAERILESFYTRLRYQTFYLVVLIASVKSEWKAVSLVLRIATIALAVASVAVMTSANESTTGGGCGCAPAGEEVSYSDYNSFKYGLGANVVSVVLQVAAAWLTAGGSEDHGKLAKAAAELLDTVSQMFLYSSSGLSLSVDNFGRCGRRVSGVCKCSGVFCRWVRSSGGLSIAAAISLALSQYVKDVHLGDDDDKLAGHGHNHNHD</sequence>
<evidence type="ECO:0000313" key="9">
    <source>
        <dbReference type="EMBL" id="GJN34859.1"/>
    </source>
</evidence>
<organism evidence="9 10">
    <name type="scientific">Eleusine coracana subsp. coracana</name>
    <dbReference type="NCBI Taxonomy" id="191504"/>
    <lineage>
        <taxon>Eukaryota</taxon>
        <taxon>Viridiplantae</taxon>
        <taxon>Streptophyta</taxon>
        <taxon>Embryophyta</taxon>
        <taxon>Tracheophyta</taxon>
        <taxon>Spermatophyta</taxon>
        <taxon>Magnoliopsida</taxon>
        <taxon>Liliopsida</taxon>
        <taxon>Poales</taxon>
        <taxon>Poaceae</taxon>
        <taxon>PACMAD clade</taxon>
        <taxon>Chloridoideae</taxon>
        <taxon>Cynodonteae</taxon>
        <taxon>Eleusininae</taxon>
        <taxon>Eleusine</taxon>
    </lineage>
</organism>
<evidence type="ECO:0000256" key="1">
    <source>
        <dbReference type="ARBA" id="ARBA00004651"/>
    </source>
</evidence>
<reference evidence="9" key="1">
    <citation type="journal article" date="2018" name="DNA Res.">
        <title>Multiple hybrid de novo genome assembly of finger millet, an orphan allotetraploid crop.</title>
        <authorList>
            <person name="Hatakeyama M."/>
            <person name="Aluri S."/>
            <person name="Balachadran M.T."/>
            <person name="Sivarajan S.R."/>
            <person name="Patrignani A."/>
            <person name="Gruter S."/>
            <person name="Poveda L."/>
            <person name="Shimizu-Inatsugi R."/>
            <person name="Baeten J."/>
            <person name="Francoijs K.J."/>
            <person name="Nataraja K.N."/>
            <person name="Reddy Y.A.N."/>
            <person name="Phadnis S."/>
            <person name="Ravikumar R.L."/>
            <person name="Schlapbach R."/>
            <person name="Sreeman S.M."/>
            <person name="Shimizu K.K."/>
        </authorList>
    </citation>
    <scope>NUCLEOTIDE SEQUENCE</scope>
</reference>
<evidence type="ECO:0000256" key="3">
    <source>
        <dbReference type="ARBA" id="ARBA00022475"/>
    </source>
</evidence>
<dbReference type="EMBL" id="BQKI01000086">
    <property type="protein sequence ID" value="GJN34859.1"/>
    <property type="molecule type" value="Genomic_DNA"/>
</dbReference>
<keyword evidence="6" id="KW-0472">Membrane</keyword>
<accession>A0AAV5FGK6</accession>
<reference evidence="9" key="2">
    <citation type="submission" date="2021-12" db="EMBL/GenBank/DDBJ databases">
        <title>Resequencing data analysis of finger millet.</title>
        <authorList>
            <person name="Hatakeyama M."/>
            <person name="Aluri S."/>
            <person name="Balachadran M.T."/>
            <person name="Sivarajan S.R."/>
            <person name="Poveda L."/>
            <person name="Shimizu-Inatsugi R."/>
            <person name="Schlapbach R."/>
            <person name="Sreeman S.M."/>
            <person name="Shimizu K.K."/>
        </authorList>
    </citation>
    <scope>NUCLEOTIDE SEQUENCE</scope>
</reference>
<keyword evidence="3 7" id="KW-1003">Cell membrane</keyword>
<dbReference type="InterPro" id="IPR044173">
    <property type="entry name" value="CASPL"/>
</dbReference>
<evidence type="ECO:0000256" key="5">
    <source>
        <dbReference type="ARBA" id="ARBA00022989"/>
    </source>
</evidence>
<comment type="caution">
    <text evidence="9">The sequence shown here is derived from an EMBL/GenBank/DDBJ whole genome shotgun (WGS) entry which is preliminary data.</text>
</comment>
<dbReference type="AlphaFoldDB" id="A0AAV5FGK6"/>
<proteinExistence type="inferred from homology"/>
<evidence type="ECO:0000313" key="10">
    <source>
        <dbReference type="Proteomes" id="UP001054889"/>
    </source>
</evidence>
<dbReference type="PANTHER" id="PTHR36488">
    <property type="entry name" value="CASP-LIKE PROTEIN 1U1"/>
    <property type="match status" value="1"/>
</dbReference>
<dbReference type="Pfam" id="PF04535">
    <property type="entry name" value="CASP_dom"/>
    <property type="match status" value="1"/>
</dbReference>
<evidence type="ECO:0000256" key="7">
    <source>
        <dbReference type="RuleBase" id="RU361233"/>
    </source>
</evidence>
<evidence type="ECO:0000259" key="8">
    <source>
        <dbReference type="Pfam" id="PF04535"/>
    </source>
</evidence>
<evidence type="ECO:0000256" key="2">
    <source>
        <dbReference type="ARBA" id="ARBA00007651"/>
    </source>
</evidence>
<comment type="subunit">
    <text evidence="7">Homodimer and heterodimers.</text>
</comment>
<dbReference type="PANTHER" id="PTHR36488:SF4">
    <property type="entry name" value="CASP-LIKE PROTEIN"/>
    <property type="match status" value="1"/>
</dbReference>